<dbReference type="EMBL" id="KN846974">
    <property type="protein sequence ID" value="KIW76825.1"/>
    <property type="molecule type" value="Genomic_DNA"/>
</dbReference>
<feature type="region of interest" description="Disordered" evidence="1">
    <location>
        <begin position="113"/>
        <end position="133"/>
    </location>
</feature>
<keyword evidence="3" id="KW-1185">Reference proteome</keyword>
<feature type="compositionally biased region" description="Basic and acidic residues" evidence="1">
    <location>
        <begin position="120"/>
        <end position="133"/>
    </location>
</feature>
<evidence type="ECO:0000313" key="3">
    <source>
        <dbReference type="Proteomes" id="UP000053029"/>
    </source>
</evidence>
<dbReference type="SUPFAM" id="SSF56796">
    <property type="entry name" value="Dehydroquinate synthase-like"/>
    <property type="match status" value="1"/>
</dbReference>
<reference evidence="2 3" key="1">
    <citation type="submission" date="2015-01" db="EMBL/GenBank/DDBJ databases">
        <title>The Genome Sequence of Fonsecaea pedrosoi CBS 271.37.</title>
        <authorList>
            <consortium name="The Broad Institute Genomics Platform"/>
            <person name="Cuomo C."/>
            <person name="de Hoog S."/>
            <person name="Gorbushina A."/>
            <person name="Stielow B."/>
            <person name="Teixiera M."/>
            <person name="Abouelleil A."/>
            <person name="Chapman S.B."/>
            <person name="Priest M."/>
            <person name="Young S.K."/>
            <person name="Wortman J."/>
            <person name="Nusbaum C."/>
            <person name="Birren B."/>
        </authorList>
    </citation>
    <scope>NUCLEOTIDE SEQUENCE [LARGE SCALE GENOMIC DNA]</scope>
    <source>
        <strain evidence="2 3">CBS 271.37</strain>
    </source>
</reference>
<accession>A0A0D2GDS4</accession>
<dbReference type="GeneID" id="25308759"/>
<dbReference type="RefSeq" id="XP_013280633.1">
    <property type="nucleotide sequence ID" value="XM_013425179.1"/>
</dbReference>
<proteinExistence type="predicted"/>
<gene>
    <name evidence="2" type="ORF">Z517_09269</name>
</gene>
<dbReference type="Proteomes" id="UP000053029">
    <property type="component" value="Unassembled WGS sequence"/>
</dbReference>
<organism evidence="2 3">
    <name type="scientific">Fonsecaea pedrosoi CBS 271.37</name>
    <dbReference type="NCBI Taxonomy" id="1442368"/>
    <lineage>
        <taxon>Eukaryota</taxon>
        <taxon>Fungi</taxon>
        <taxon>Dikarya</taxon>
        <taxon>Ascomycota</taxon>
        <taxon>Pezizomycotina</taxon>
        <taxon>Eurotiomycetes</taxon>
        <taxon>Chaetothyriomycetidae</taxon>
        <taxon>Chaetothyriales</taxon>
        <taxon>Herpotrichiellaceae</taxon>
        <taxon>Fonsecaea</taxon>
    </lineage>
</organism>
<sequence length="411" mass="45324">MSDITGRIDYSICIHDKPQLLYFNLGGGTDDSTKHKVAFLHSGIGVNLIILEPELCMTTPPHHWLSTGVRSLDHCVEALCSLQGTETSDRNAEEGLNKWKDFGAEKEVKHFINGPSGNVEETRLEEGSSHSRTRFERKMRTQQAARQPKALETFAGCPSSRIFRRPPSLPGSLCIRTHVDVHEKESNDELVRVDIKISADGGASAGPDKVHAVMNLLGHSLQPFLAVPSRAQSTLAQTLQGACHGGQVIWDAKTVQDCHQSMVKLDAIINMGDGRGHAHGPARLQVRYDARGDRQIPEAAEAPERQDWILVEHIHFHGQHAKVRLIRVQRYPSVGRKAFEGGIWASTSISMGQHGDARLLQVQRYPLVGRKALERCIGPEGMMYSDELVGPTLPGSYSEASKQARKQAKPS</sequence>
<dbReference type="Gene3D" id="1.20.1090.10">
    <property type="entry name" value="Dehydroquinate synthase-like - alpha domain"/>
    <property type="match status" value="1"/>
</dbReference>
<name>A0A0D2GDS4_9EURO</name>
<evidence type="ECO:0000313" key="2">
    <source>
        <dbReference type="EMBL" id="KIW76825.1"/>
    </source>
</evidence>
<dbReference type="AlphaFoldDB" id="A0A0D2GDS4"/>
<protein>
    <submittedName>
        <fullName evidence="2">Uncharacterized protein</fullName>
    </submittedName>
</protein>
<evidence type="ECO:0000256" key="1">
    <source>
        <dbReference type="SAM" id="MobiDB-lite"/>
    </source>
</evidence>
<dbReference type="HOGENOM" id="CLU_669089_0_0_1"/>
<dbReference type="VEuPathDB" id="FungiDB:Z517_09269"/>
<dbReference type="STRING" id="1442368.A0A0D2GDS4"/>